<dbReference type="FunFam" id="2.30.42.10:FF:000034">
    <property type="entry name" value="Glutamate receptor interacting protein 1"/>
    <property type="match status" value="1"/>
</dbReference>
<name>A0A2R9B2R6_PANPA</name>
<dbReference type="Proteomes" id="UP000240080">
    <property type="component" value="Chromosome 12"/>
</dbReference>
<evidence type="ECO:0000256" key="4">
    <source>
        <dbReference type="SAM" id="MobiDB-lite"/>
    </source>
</evidence>
<dbReference type="GeneTree" id="ENSGT00940000158692"/>
<dbReference type="SMART" id="SM00228">
    <property type="entry name" value="PDZ"/>
    <property type="match status" value="7"/>
</dbReference>
<dbReference type="CDD" id="cd06684">
    <property type="entry name" value="PDZ3_GRIP1-2-like"/>
    <property type="match status" value="1"/>
</dbReference>
<dbReference type="PROSITE" id="PS50106">
    <property type="entry name" value="PDZ"/>
    <property type="match status" value="7"/>
</dbReference>
<dbReference type="EMBL" id="AJFE02087410">
    <property type="status" value="NOT_ANNOTATED_CDS"/>
    <property type="molecule type" value="Genomic_DNA"/>
</dbReference>
<dbReference type="CDD" id="cd06681">
    <property type="entry name" value="PDZ2_GRIP1-2-like"/>
    <property type="match status" value="1"/>
</dbReference>
<feature type="compositionally biased region" description="Polar residues" evidence="4">
    <location>
        <begin position="871"/>
        <end position="901"/>
    </location>
</feature>
<proteinExistence type="predicted"/>
<dbReference type="InterPro" id="IPR036034">
    <property type="entry name" value="PDZ_sf"/>
</dbReference>
<evidence type="ECO:0000313" key="6">
    <source>
        <dbReference type="Ensembl" id="ENSPPAP00000023848.1"/>
    </source>
</evidence>
<dbReference type="EMBL" id="AJFE02087405">
    <property type="status" value="NOT_ANNOTATED_CDS"/>
    <property type="molecule type" value="Genomic_DNA"/>
</dbReference>
<dbReference type="FunFam" id="2.30.42.10:FF:000035">
    <property type="entry name" value="Glutamate receptor interacting protein 1"/>
    <property type="match status" value="1"/>
</dbReference>
<dbReference type="EMBL" id="AJFE02087412">
    <property type="status" value="NOT_ANNOTATED_CDS"/>
    <property type="molecule type" value="Genomic_DNA"/>
</dbReference>
<dbReference type="Pfam" id="PF00595">
    <property type="entry name" value="PDZ"/>
    <property type="match status" value="6"/>
</dbReference>
<protein>
    <submittedName>
        <fullName evidence="6">Glutamate receptor interacting protein 1</fullName>
    </submittedName>
</protein>
<keyword evidence="7" id="KW-1185">Reference proteome</keyword>
<evidence type="ECO:0000256" key="3">
    <source>
        <dbReference type="ARBA" id="ARBA00022737"/>
    </source>
</evidence>
<dbReference type="CDD" id="cd06685">
    <property type="entry name" value="PDZ7_GRIP1-2-like"/>
    <property type="match status" value="1"/>
</dbReference>
<dbReference type="EMBL" id="AJFE02087406">
    <property type="status" value="NOT_ANNOTATED_CDS"/>
    <property type="molecule type" value="Genomic_DNA"/>
</dbReference>
<gene>
    <name evidence="6" type="primary">GRIP1</name>
</gene>
<dbReference type="CDD" id="cd06683">
    <property type="entry name" value="PDZ6_GRIP1-2-like"/>
    <property type="match status" value="1"/>
</dbReference>
<keyword evidence="3" id="KW-0677">Repeat</keyword>
<feature type="compositionally biased region" description="Polar residues" evidence="4">
    <location>
        <begin position="1031"/>
        <end position="1042"/>
    </location>
</feature>
<dbReference type="GO" id="GO:0005737">
    <property type="term" value="C:cytoplasm"/>
    <property type="evidence" value="ECO:0007669"/>
    <property type="project" value="UniProtKB-SubCell"/>
</dbReference>
<feature type="compositionally biased region" description="Polar residues" evidence="4">
    <location>
        <begin position="783"/>
        <end position="799"/>
    </location>
</feature>
<sequence length="1055" mass="113806">MEINQTLHCTFADESPYTKSASQTKPPDGALAVRRQSIPEEFKGSTVVELMKKEGTTLGLTVSGGIDKDGKPRVSNLRQGGIAARSDQLDVGDYIKAVNGINLAKFRHDEIISLLKNVGERVVLEVEYELPPVSVQGSSVIFRTVEVTLHKEGNTFGFVIRGGAHDDRNKSRPVVITCVRPGGPADREGTIKPGDRLLSVDGIRLLGTTHAEAMSILKQCGQEATLLIEYDVSVMDSVATASGPLLVEVAKTPGASLGVALTTSMCCNKQVIVIDKIKSASIADRCGALHVGDHILSIDGTSMEYCTLAEATQFLANTTDQVKLEILPHHQTRLALKGPDHAALVSSSFSPTSMSAYSLSSLNMGTLPRSLYSTSPLGTMMRRRLKKKDFKSSLSLASSTVGLAGQVVHTETTEVVLTADPVTGFGIQLQGSVFATETLSSPPLISYIEADSPAERCGVLQIGDRVMAINGIPTEDSTFEEANQLLRDSSITSKVTLEIEFDVAESVIPSSGTFHVKLPKKHNVELGITISSPSSRKPGDPLVISDIKKGSVAHRTGTLELGDKLLAIDNIRLDNCSMEDAVQILQQCEDLVKLKIRKDEDNSDEQESSGAIIYTVELKRYGGPLGITISGTEEPFDPIIISSLTKGGLAERTGAIHIGDRILAINSSSLKGKPLSEAIHLLQMAGETVTLKIKKQTDAQSASSPKKFPISSHLSDLGDVEEDSSPAQKPGKLSDMYPSTVPSVDSAVDSWDGSAIDTSYGTQGTSFQASGYNFNTYDWRSPKQRGSLSPVTKPRSQTYPDVGLSNEDWDRSTASGFAGAADSAETEQEENFWSQALEDLETCGQSGILRELEATIMSGSTMSLNHEAPTPRSQLGRQASFQERSSSRPHYSQTTRSNTLPSDVGRKSVTLRKMKQEIKEIMSPTPVELHKVTLYKDSDMEDFGFSVADGLLEKGVYVKNIRPAGPGDLGGLKPYDRLLQVNHVRTRDFDCCLVVPLIAESGNKLDLVISRNPLASQKSIEQQSLPGDWSEQNSAFFQQPSHGGNLETREPTNTL</sequence>
<dbReference type="Pfam" id="PF17820">
    <property type="entry name" value="PDZ_6"/>
    <property type="match status" value="1"/>
</dbReference>
<feature type="domain" description="PDZ" evidence="5">
    <location>
        <begin position="144"/>
        <end position="232"/>
    </location>
</feature>
<evidence type="ECO:0000259" key="5">
    <source>
        <dbReference type="PROSITE" id="PS50106"/>
    </source>
</evidence>
<feature type="domain" description="PDZ" evidence="5">
    <location>
        <begin position="515"/>
        <end position="600"/>
    </location>
</feature>
<reference evidence="6" key="2">
    <citation type="submission" date="2025-08" db="UniProtKB">
        <authorList>
            <consortium name="Ensembl"/>
        </authorList>
    </citation>
    <scope>IDENTIFICATION</scope>
</reference>
<evidence type="ECO:0000256" key="1">
    <source>
        <dbReference type="ARBA" id="ARBA00004496"/>
    </source>
</evidence>
<keyword evidence="2" id="KW-0963">Cytoplasm</keyword>
<reference evidence="6 7" key="1">
    <citation type="journal article" date="2012" name="Nature">
        <title>The bonobo genome compared with the chimpanzee and human genomes.</title>
        <authorList>
            <person name="Prufer K."/>
            <person name="Munch K."/>
            <person name="Hellmann I."/>
            <person name="Akagi K."/>
            <person name="Miller J.R."/>
            <person name="Walenz B."/>
            <person name="Koren S."/>
            <person name="Sutton G."/>
            <person name="Kodira C."/>
            <person name="Winer R."/>
            <person name="Knight J.R."/>
            <person name="Mullikin J.C."/>
            <person name="Meader S.J."/>
            <person name="Ponting C.P."/>
            <person name="Lunter G."/>
            <person name="Higashino S."/>
            <person name="Hobolth A."/>
            <person name="Dutheil J."/>
            <person name="Karakoc E."/>
            <person name="Alkan C."/>
            <person name="Sajjadian S."/>
            <person name="Catacchio C.R."/>
            <person name="Ventura M."/>
            <person name="Marques-Bonet T."/>
            <person name="Eichler E.E."/>
            <person name="Andre C."/>
            <person name="Atencia R."/>
            <person name="Mugisha L."/>
            <person name="Junhold J."/>
            <person name="Patterson N."/>
            <person name="Siebauer M."/>
            <person name="Good J.M."/>
            <person name="Fischer A."/>
            <person name="Ptak S.E."/>
            <person name="Lachmann M."/>
            <person name="Symer D.E."/>
            <person name="Mailund T."/>
            <person name="Schierup M.H."/>
            <person name="Andres A.M."/>
            <person name="Kelso J."/>
            <person name="Paabo S."/>
        </authorList>
    </citation>
    <scope>NUCLEOTIDE SEQUENCE [LARGE SCALE GENOMIC DNA]</scope>
</reference>
<dbReference type="EMBL" id="AJFE02087411">
    <property type="status" value="NOT_ANNOTATED_CDS"/>
    <property type="molecule type" value="Genomic_DNA"/>
</dbReference>
<dbReference type="FunFam" id="2.30.42.10:FF:000021">
    <property type="entry name" value="Glutamate receptor interacting protein 1"/>
    <property type="match status" value="1"/>
</dbReference>
<dbReference type="EMBL" id="AJFE02087409">
    <property type="status" value="NOT_ANNOTATED_CDS"/>
    <property type="molecule type" value="Genomic_DNA"/>
</dbReference>
<feature type="region of interest" description="Disordered" evidence="4">
    <location>
        <begin position="1031"/>
        <end position="1055"/>
    </location>
</feature>
<accession>A0A2R9B2R6</accession>
<feature type="domain" description="PDZ" evidence="5">
    <location>
        <begin position="615"/>
        <end position="697"/>
    </location>
</feature>
<comment type="subcellular location">
    <subcellularLocation>
        <location evidence="1">Cytoplasm</location>
    </subcellularLocation>
</comment>
<feature type="domain" description="PDZ" evidence="5">
    <location>
        <begin position="47"/>
        <end position="130"/>
    </location>
</feature>
<evidence type="ECO:0000256" key="2">
    <source>
        <dbReference type="ARBA" id="ARBA00022490"/>
    </source>
</evidence>
<dbReference type="CDD" id="cd06686">
    <property type="entry name" value="PDZ4_GRIP1-2-like"/>
    <property type="match status" value="1"/>
</dbReference>
<feature type="region of interest" description="Disordered" evidence="4">
    <location>
        <begin position="696"/>
        <end position="738"/>
    </location>
</feature>
<evidence type="ECO:0000313" key="7">
    <source>
        <dbReference type="Proteomes" id="UP000240080"/>
    </source>
</evidence>
<dbReference type="EMBL" id="AJFE02087408">
    <property type="status" value="NOT_ANNOTATED_CDS"/>
    <property type="molecule type" value="Genomic_DNA"/>
</dbReference>
<reference evidence="6" key="3">
    <citation type="submission" date="2025-09" db="UniProtKB">
        <authorList>
            <consortium name="Ensembl"/>
        </authorList>
    </citation>
    <scope>IDENTIFICATION</scope>
</reference>
<feature type="domain" description="PDZ" evidence="5">
    <location>
        <begin position="931"/>
        <end position="1013"/>
    </location>
</feature>
<dbReference type="FunFam" id="2.30.42.10:FF:000025">
    <property type="entry name" value="Glutamate receptor interacting protein 1"/>
    <property type="match status" value="1"/>
</dbReference>
<dbReference type="Gene3D" id="2.30.42.10">
    <property type="match status" value="7"/>
</dbReference>
<dbReference type="Bgee" id="ENSPPAG00000035019">
    <property type="expression patterns" value="Expressed in placenta and 3 other cell types or tissues"/>
</dbReference>
<organism evidence="6 7">
    <name type="scientific">Pan paniscus</name>
    <name type="common">Pygmy chimpanzee</name>
    <name type="synonym">Bonobo</name>
    <dbReference type="NCBI Taxonomy" id="9597"/>
    <lineage>
        <taxon>Eukaryota</taxon>
        <taxon>Metazoa</taxon>
        <taxon>Chordata</taxon>
        <taxon>Craniata</taxon>
        <taxon>Vertebrata</taxon>
        <taxon>Euteleostomi</taxon>
        <taxon>Mammalia</taxon>
        <taxon>Eutheria</taxon>
        <taxon>Euarchontoglires</taxon>
        <taxon>Primates</taxon>
        <taxon>Haplorrhini</taxon>
        <taxon>Catarrhini</taxon>
        <taxon>Hominidae</taxon>
        <taxon>Pan</taxon>
    </lineage>
</organism>
<dbReference type="FunFam" id="2.30.42.10:FF:000023">
    <property type="entry name" value="Glutamate receptor interacting protein 1"/>
    <property type="match status" value="1"/>
</dbReference>
<dbReference type="FunFam" id="2.30.42.10:FF:000022">
    <property type="entry name" value="Glutamate receptor interacting protein 1"/>
    <property type="match status" value="1"/>
</dbReference>
<feature type="region of interest" description="Disordered" evidence="4">
    <location>
        <begin position="862"/>
        <end position="908"/>
    </location>
</feature>
<dbReference type="EMBL" id="AJFE02087407">
    <property type="status" value="NOT_ANNOTATED_CDS"/>
    <property type="molecule type" value="Genomic_DNA"/>
</dbReference>
<dbReference type="PANTHER" id="PTHR46227">
    <property type="entry name" value="GLUTAMATE RECEPTOR-INTERACTING PROTEIN GRIP"/>
    <property type="match status" value="1"/>
</dbReference>
<dbReference type="CDD" id="cd06687">
    <property type="entry name" value="PDZ1_GRIP1-2-like"/>
    <property type="match status" value="1"/>
</dbReference>
<dbReference type="AlphaFoldDB" id="A0A2R9B2R6"/>
<dbReference type="CDD" id="cd06682">
    <property type="entry name" value="PDZ5_GRIP1-2-like"/>
    <property type="match status" value="1"/>
</dbReference>
<feature type="domain" description="PDZ" evidence="5">
    <location>
        <begin position="246"/>
        <end position="330"/>
    </location>
</feature>
<dbReference type="InterPro" id="IPR043545">
    <property type="entry name" value="GRIP1/2"/>
</dbReference>
<dbReference type="PANTHER" id="PTHR46227:SF3">
    <property type="entry name" value="GLUTAMATE RECEPTOR-INTERACTING PROTEIN 1"/>
    <property type="match status" value="1"/>
</dbReference>
<dbReference type="InterPro" id="IPR041489">
    <property type="entry name" value="PDZ_6"/>
</dbReference>
<dbReference type="InterPro" id="IPR001478">
    <property type="entry name" value="PDZ"/>
</dbReference>
<dbReference type="FunFam" id="2.30.42.10:FF:000031">
    <property type="entry name" value="Glutamate receptor interacting protein 1"/>
    <property type="match status" value="1"/>
</dbReference>
<dbReference type="GO" id="GO:0098887">
    <property type="term" value="P:neurotransmitter receptor transport, endosome to postsynaptic membrane"/>
    <property type="evidence" value="ECO:0007669"/>
    <property type="project" value="TreeGrafter"/>
</dbReference>
<feature type="region of interest" description="Disordered" evidence="4">
    <location>
        <begin position="783"/>
        <end position="809"/>
    </location>
</feature>
<dbReference type="SUPFAM" id="SSF50156">
    <property type="entry name" value="PDZ domain-like"/>
    <property type="match status" value="7"/>
</dbReference>
<feature type="domain" description="PDZ" evidence="5">
    <location>
        <begin position="414"/>
        <end position="489"/>
    </location>
</feature>
<dbReference type="Ensembl" id="ENSPPAT00000046673.1">
    <property type="protein sequence ID" value="ENSPPAP00000023848.1"/>
    <property type="gene ID" value="ENSPPAG00000035019.1"/>
</dbReference>